<evidence type="ECO:0000313" key="3">
    <source>
        <dbReference type="EMBL" id="AFZ79232.1"/>
    </source>
</evidence>
<feature type="chain" id="PRO_5003939789" evidence="1">
    <location>
        <begin position="18"/>
        <end position="411"/>
    </location>
</feature>
<dbReference type="eggNOG" id="ENOG502RZ0Z">
    <property type="taxonomic scope" value="Eukaryota"/>
</dbReference>
<dbReference type="PANTHER" id="PTHR45184">
    <property type="entry name" value="DNAJ PROTEIN ERDJ3A"/>
    <property type="match status" value="1"/>
</dbReference>
<evidence type="ECO:0000313" key="4">
    <source>
        <dbReference type="Proteomes" id="UP000031512"/>
    </source>
</evidence>
<name>L0AUB9_THEEQ</name>
<dbReference type="InterPro" id="IPR052842">
    <property type="entry name" value="ER_Co-chaperone"/>
</dbReference>
<dbReference type="InterPro" id="IPR013766">
    <property type="entry name" value="Thioredoxin_domain"/>
</dbReference>
<organism evidence="3 4">
    <name type="scientific">Theileria equi strain WA</name>
    <dbReference type="NCBI Taxonomy" id="1537102"/>
    <lineage>
        <taxon>Eukaryota</taxon>
        <taxon>Sar</taxon>
        <taxon>Alveolata</taxon>
        <taxon>Apicomplexa</taxon>
        <taxon>Aconoidasida</taxon>
        <taxon>Piroplasmida</taxon>
        <taxon>Theileriidae</taxon>
        <taxon>Theileria</taxon>
    </lineage>
</organism>
<evidence type="ECO:0000256" key="1">
    <source>
        <dbReference type="SAM" id="SignalP"/>
    </source>
</evidence>
<keyword evidence="1" id="KW-0732">Signal</keyword>
<protein>
    <submittedName>
        <fullName evidence="3">Signal peptide-containing protein</fullName>
    </submittedName>
</protein>
<dbReference type="STRING" id="1537102.L0AUB9"/>
<feature type="domain" description="Thioredoxin" evidence="2">
    <location>
        <begin position="185"/>
        <end position="246"/>
    </location>
</feature>
<keyword evidence="4" id="KW-1185">Reference proteome</keyword>
<dbReference type="SUPFAM" id="SSF52833">
    <property type="entry name" value="Thioredoxin-like"/>
    <property type="match status" value="2"/>
</dbReference>
<dbReference type="Gene3D" id="3.40.30.10">
    <property type="entry name" value="Glutaredoxin"/>
    <property type="match status" value="2"/>
</dbReference>
<gene>
    <name evidence="3" type="ORF">BEWA_020790</name>
</gene>
<dbReference type="VEuPathDB" id="PiroplasmaDB:BEWA_020790"/>
<dbReference type="RefSeq" id="XP_004828898.1">
    <property type="nucleotide sequence ID" value="XM_004828841.1"/>
</dbReference>
<dbReference type="Proteomes" id="UP000031512">
    <property type="component" value="Chromosome 1"/>
</dbReference>
<evidence type="ECO:0000259" key="2">
    <source>
        <dbReference type="Pfam" id="PF00085"/>
    </source>
</evidence>
<accession>L0AUB9</accession>
<dbReference type="OrthoDB" id="427280at2759"/>
<reference evidence="3 4" key="1">
    <citation type="journal article" date="2012" name="BMC Genomics">
        <title>Comparative genomic analysis and phylogenetic position of Theileria equi.</title>
        <authorList>
            <person name="Kappmeyer L.S."/>
            <person name="Thiagarajan M."/>
            <person name="Herndon D.R."/>
            <person name="Ramsay J.D."/>
            <person name="Caler E."/>
            <person name="Djikeng A."/>
            <person name="Gillespie J.J."/>
            <person name="Lau A.O."/>
            <person name="Roalson E.H."/>
            <person name="Silva J.C."/>
            <person name="Silva M.G."/>
            <person name="Suarez C.E."/>
            <person name="Ueti M.W."/>
            <person name="Nene V.M."/>
            <person name="Mealey R.H."/>
            <person name="Knowles D.P."/>
            <person name="Brayton K.A."/>
        </authorList>
    </citation>
    <scope>NUCLEOTIDE SEQUENCE [LARGE SCALE GENOMIC DNA]</scope>
    <source>
        <strain evidence="3 4">WA</strain>
    </source>
</reference>
<dbReference type="Pfam" id="PF00085">
    <property type="entry name" value="Thioredoxin"/>
    <property type="match status" value="1"/>
</dbReference>
<dbReference type="PANTHER" id="PTHR45184:SF1">
    <property type="entry name" value="DNAJ PROTEIN ERDJ3A"/>
    <property type="match status" value="1"/>
</dbReference>
<proteinExistence type="predicted"/>
<dbReference type="GeneID" id="15803267"/>
<dbReference type="InterPro" id="IPR036249">
    <property type="entry name" value="Thioredoxin-like_sf"/>
</dbReference>
<feature type="signal peptide" evidence="1">
    <location>
        <begin position="1"/>
        <end position="17"/>
    </location>
</feature>
<dbReference type="EMBL" id="CP001669">
    <property type="protein sequence ID" value="AFZ79232.1"/>
    <property type="molecule type" value="Genomic_DNA"/>
</dbReference>
<dbReference type="AlphaFoldDB" id="L0AUB9"/>
<sequence length="411" mass="46284">MIVRFVAFCNLLWLSLAGPGFVLCRSSLIDPMQHELQLVNAKTFTMKVKLARQMTSTAAFFYKASDSGVKALINDQLDVVAKDLKGIVSIVAIDCGDSSMESHCTSELGKGYTTPVLRIYPKLPMPAYNFQGKFVKNEIKKALLKHIPSHVEIVEKSKLPEFLSKFDTMPKVLLFSDKSQPSYIYKALSVAFHKKLFLGFVDVNVHPDLKKQYKVKSVPHLVLIKTNSKVETYDGEFEYLKMFEWLNVYAETFLLGGGYADDAKKSKPKAWKFDPLPRIDIESQMDVCFNKAHGFCVIYLTKGPISTEDKNMLIDLSENYKGQLNGKWMWMDLSIEKEFAKLFKSAKAFPSLVIFNPKKKLRYLLHDGDSPIDKAAIEKLMDKVLGGGARFTLLSGSLPAFAAVEAPEDEL</sequence>
<dbReference type="KEGG" id="beq:BEWA_020790"/>